<dbReference type="NCBIfam" id="TIGR00654">
    <property type="entry name" value="PhzF_family"/>
    <property type="match status" value="1"/>
</dbReference>
<dbReference type="GO" id="GO:0005737">
    <property type="term" value="C:cytoplasm"/>
    <property type="evidence" value="ECO:0007669"/>
    <property type="project" value="TreeGrafter"/>
</dbReference>
<dbReference type="HOGENOM" id="CLU_048756_2_1_11"/>
<dbReference type="PATRIC" id="fig|1449976.3.peg.8300"/>
<keyword evidence="2" id="KW-0413">Isomerase</keyword>
<evidence type="ECO:0000256" key="2">
    <source>
        <dbReference type="ARBA" id="ARBA00023235"/>
    </source>
</evidence>
<dbReference type="Pfam" id="PF02567">
    <property type="entry name" value="PhzC-PhzF"/>
    <property type="match status" value="1"/>
</dbReference>
<protein>
    <recommendedName>
        <fullName evidence="6">Oxidoreductase</fullName>
    </recommendedName>
</protein>
<evidence type="ECO:0008006" key="6">
    <source>
        <dbReference type="Google" id="ProtNLM"/>
    </source>
</evidence>
<dbReference type="eggNOG" id="COG0384">
    <property type="taxonomic scope" value="Bacteria"/>
</dbReference>
<accession>W5WKB1</accession>
<dbReference type="PANTHER" id="PTHR13774">
    <property type="entry name" value="PHENAZINE BIOSYNTHESIS PROTEIN"/>
    <property type="match status" value="1"/>
</dbReference>
<dbReference type="GO" id="GO:0016853">
    <property type="term" value="F:isomerase activity"/>
    <property type="evidence" value="ECO:0007669"/>
    <property type="project" value="UniProtKB-KW"/>
</dbReference>
<feature type="active site" evidence="3">
    <location>
        <position position="39"/>
    </location>
</feature>
<dbReference type="AlphaFoldDB" id="W5WKB1"/>
<dbReference type="KEGG" id="kal:KALB_8262"/>
<evidence type="ECO:0000256" key="3">
    <source>
        <dbReference type="PIRSR" id="PIRSR016184-1"/>
    </source>
</evidence>
<proteinExistence type="inferred from homology"/>
<name>W5WKB1_9PSEU</name>
<dbReference type="SUPFAM" id="SSF54506">
    <property type="entry name" value="Diaminopimelate epimerase-like"/>
    <property type="match status" value="1"/>
</dbReference>
<organism evidence="4 5">
    <name type="scientific">Kutzneria albida DSM 43870</name>
    <dbReference type="NCBI Taxonomy" id="1449976"/>
    <lineage>
        <taxon>Bacteria</taxon>
        <taxon>Bacillati</taxon>
        <taxon>Actinomycetota</taxon>
        <taxon>Actinomycetes</taxon>
        <taxon>Pseudonocardiales</taxon>
        <taxon>Pseudonocardiaceae</taxon>
        <taxon>Kutzneria</taxon>
    </lineage>
</organism>
<dbReference type="Gene3D" id="3.10.310.10">
    <property type="entry name" value="Diaminopimelate Epimerase, Chain A, domain 1"/>
    <property type="match status" value="2"/>
</dbReference>
<dbReference type="STRING" id="1449976.KALB_8262"/>
<comment type="similarity">
    <text evidence="1">Belongs to the PhzF family.</text>
</comment>
<dbReference type="Proteomes" id="UP000019225">
    <property type="component" value="Chromosome"/>
</dbReference>
<keyword evidence="5" id="KW-1185">Reference proteome</keyword>
<evidence type="ECO:0000256" key="1">
    <source>
        <dbReference type="ARBA" id="ARBA00008270"/>
    </source>
</evidence>
<dbReference type="EMBL" id="CP007155">
    <property type="protein sequence ID" value="AHI01619.1"/>
    <property type="molecule type" value="Genomic_DNA"/>
</dbReference>
<gene>
    <name evidence="4" type="ORF">KALB_8262</name>
</gene>
<evidence type="ECO:0000313" key="5">
    <source>
        <dbReference type="Proteomes" id="UP000019225"/>
    </source>
</evidence>
<evidence type="ECO:0000313" key="4">
    <source>
        <dbReference type="EMBL" id="AHI01619.1"/>
    </source>
</evidence>
<dbReference type="InterPro" id="IPR003719">
    <property type="entry name" value="Phenazine_PhzF-like"/>
</dbReference>
<sequence length="248" mass="26112">MDAFTDQPFRGNPAGVVLMTEPRPDEWMQQVAAELKHAETAFVDVTGGEVLPLRWFTPLAEVDLCGHATLAAAHVLGGTRRFSTRSGELVCNANRDGWVEMDFPADNPLPAELPAEVLPGVAPVSVARGVSDYLVEVGTAAEVRALAPDLDAVAALPARGLIVTAPGEAEGIDFVSRCFYPAVGVPEDPVTGSAHCALAPWWAARTGRSTLVGEQASVRGGVVRVTLRDDRVGLSGRAVQVLRGVLSV</sequence>
<dbReference type="PANTHER" id="PTHR13774:SF17">
    <property type="entry name" value="PHENAZINE BIOSYNTHESIS-LIKE DOMAIN-CONTAINING PROTEIN"/>
    <property type="match status" value="1"/>
</dbReference>
<dbReference type="PIRSF" id="PIRSF016184">
    <property type="entry name" value="PhzC_PhzF"/>
    <property type="match status" value="1"/>
</dbReference>
<reference evidence="4 5" key="1">
    <citation type="journal article" date="2014" name="BMC Genomics">
        <title>Complete genome sequence of producer of the glycopeptide antibiotic Aculeximycin Kutzneria albida DSM 43870T, a representative of minor genus of Pseudonocardiaceae.</title>
        <authorList>
            <person name="Rebets Y."/>
            <person name="Tokovenko B."/>
            <person name="Lushchyk I."/>
            <person name="Ruckert C."/>
            <person name="Zaburannyi N."/>
            <person name="Bechthold A."/>
            <person name="Kalinowski J."/>
            <person name="Luzhetskyy A."/>
        </authorList>
    </citation>
    <scope>NUCLEOTIDE SEQUENCE [LARGE SCALE GENOMIC DNA]</scope>
    <source>
        <strain evidence="4">DSM 43870</strain>
    </source>
</reference>